<dbReference type="Gene3D" id="3.40.50.300">
    <property type="entry name" value="P-loop containing nucleotide triphosphate hydrolases"/>
    <property type="match status" value="1"/>
</dbReference>
<dbReference type="InterPro" id="IPR001977">
    <property type="entry name" value="Depp_CoAkinase"/>
</dbReference>
<proteinExistence type="predicted"/>
<evidence type="ECO:0000256" key="1">
    <source>
        <dbReference type="ARBA" id="ARBA00022741"/>
    </source>
</evidence>
<dbReference type="NCBIfam" id="TIGR00152">
    <property type="entry name" value="dephospho-CoA kinase"/>
    <property type="match status" value="1"/>
</dbReference>
<keyword evidence="1" id="KW-0547">Nucleotide-binding</keyword>
<dbReference type="RefSeq" id="WP_181021192.1">
    <property type="nucleotide sequence ID" value="NZ_PHNF01000001.1"/>
</dbReference>
<dbReference type="CDD" id="cd02022">
    <property type="entry name" value="DPCK"/>
    <property type="match status" value="1"/>
</dbReference>
<dbReference type="GO" id="GO:0005737">
    <property type="term" value="C:cytoplasm"/>
    <property type="evidence" value="ECO:0007669"/>
    <property type="project" value="UniProtKB-UniRule"/>
</dbReference>
<organism evidence="4 5">
    <name type="scientific">Mesoplasma corruscae</name>
    <dbReference type="NCBI Taxonomy" id="216874"/>
    <lineage>
        <taxon>Bacteria</taxon>
        <taxon>Bacillati</taxon>
        <taxon>Mycoplasmatota</taxon>
        <taxon>Mollicutes</taxon>
        <taxon>Entomoplasmatales</taxon>
        <taxon>Entomoplasmataceae</taxon>
        <taxon>Mesoplasma</taxon>
    </lineage>
</organism>
<dbReference type="Proteomes" id="UP000239785">
    <property type="component" value="Unassembled WGS sequence"/>
</dbReference>
<dbReference type="Pfam" id="PF01121">
    <property type="entry name" value="CoaE"/>
    <property type="match status" value="1"/>
</dbReference>
<accession>A0A2S5RGD9</accession>
<name>A0A2S5RGD9_9MOLU</name>
<dbReference type="EMBL" id="PHNF01000001">
    <property type="protein sequence ID" value="PPE06396.1"/>
    <property type="molecule type" value="Genomic_DNA"/>
</dbReference>
<keyword evidence="2" id="KW-0067">ATP-binding</keyword>
<dbReference type="SUPFAM" id="SSF52540">
    <property type="entry name" value="P-loop containing nucleoside triphosphate hydrolases"/>
    <property type="match status" value="1"/>
</dbReference>
<gene>
    <name evidence="4" type="primary">coaE</name>
    <name evidence="4" type="ORF">MCORR_v1c00240</name>
</gene>
<dbReference type="EC" id="2.7.1.24" evidence="3"/>
<dbReference type="InterPro" id="IPR027417">
    <property type="entry name" value="P-loop_NTPase"/>
</dbReference>
<evidence type="ECO:0000256" key="3">
    <source>
        <dbReference type="NCBIfam" id="TIGR00152"/>
    </source>
</evidence>
<dbReference type="GO" id="GO:0004140">
    <property type="term" value="F:dephospho-CoA kinase activity"/>
    <property type="evidence" value="ECO:0007669"/>
    <property type="project" value="UniProtKB-UniRule"/>
</dbReference>
<protein>
    <recommendedName>
        <fullName evidence="3">Dephospho-CoA kinase</fullName>
        <ecNumber evidence="3">2.7.1.24</ecNumber>
    </recommendedName>
</protein>
<keyword evidence="4" id="KW-0418">Kinase</keyword>
<dbReference type="GO" id="GO:0005524">
    <property type="term" value="F:ATP binding"/>
    <property type="evidence" value="ECO:0007669"/>
    <property type="project" value="UniProtKB-KW"/>
</dbReference>
<evidence type="ECO:0000313" key="4">
    <source>
        <dbReference type="EMBL" id="PPE06396.1"/>
    </source>
</evidence>
<keyword evidence="4" id="KW-0808">Transferase</keyword>
<keyword evidence="5" id="KW-1185">Reference proteome</keyword>
<reference evidence="4 5" key="1">
    <citation type="submission" date="2017-11" db="EMBL/GenBank/DDBJ databases">
        <title>Genome sequence of Mesoplasma corruscae ELCA-2 (ATCC 49579).</title>
        <authorList>
            <person name="Lo W.-S."/>
            <person name="Kuo C.-H."/>
        </authorList>
    </citation>
    <scope>NUCLEOTIDE SEQUENCE [LARGE SCALE GENOMIC DNA]</scope>
    <source>
        <strain evidence="4 5">ELCA-2</strain>
    </source>
</reference>
<evidence type="ECO:0000313" key="5">
    <source>
        <dbReference type="Proteomes" id="UP000239785"/>
    </source>
</evidence>
<sequence length="188" mass="22230">MIIGIYGTIGSGKSTFSKRFEKFGFTLLECDKISSEIVNNKNIQKALQKVFPQCFEDNKLQRHELRKLIFNDENERVKLNAIVWPELKNYLIKTVEDKNKNFIIDAALLPELELDIDLYIEIKTCFWTAAYRIFKRDKRSKKETLGIYLKQVKALSKFKSIEKIKIKNNFWNKKYKDKQITKLLLPLS</sequence>
<dbReference type="GO" id="GO:0015937">
    <property type="term" value="P:coenzyme A biosynthetic process"/>
    <property type="evidence" value="ECO:0007669"/>
    <property type="project" value="UniProtKB-UniRule"/>
</dbReference>
<dbReference type="AlphaFoldDB" id="A0A2S5RGD9"/>
<dbReference type="PROSITE" id="PS51219">
    <property type="entry name" value="DPCK"/>
    <property type="match status" value="1"/>
</dbReference>
<evidence type="ECO:0000256" key="2">
    <source>
        <dbReference type="ARBA" id="ARBA00022840"/>
    </source>
</evidence>
<comment type="caution">
    <text evidence="4">The sequence shown here is derived from an EMBL/GenBank/DDBJ whole genome shotgun (WGS) entry which is preliminary data.</text>
</comment>